<dbReference type="SMR" id="V7CPS8"/>
<feature type="region of interest" description="Disordered" evidence="1">
    <location>
        <begin position="1"/>
        <end position="26"/>
    </location>
</feature>
<evidence type="ECO:0000313" key="3">
    <source>
        <dbReference type="EMBL" id="ESW30946.1"/>
    </source>
</evidence>
<evidence type="ECO:0000256" key="2">
    <source>
        <dbReference type="SAM" id="Phobius"/>
    </source>
</evidence>
<evidence type="ECO:0000313" key="4">
    <source>
        <dbReference type="Proteomes" id="UP000000226"/>
    </source>
</evidence>
<protein>
    <submittedName>
        <fullName evidence="3">Uncharacterized protein</fullName>
    </submittedName>
</protein>
<keyword evidence="2" id="KW-0472">Membrane</keyword>
<reference evidence="4" key="1">
    <citation type="journal article" date="2014" name="Nat. Genet.">
        <title>A reference genome for common bean and genome-wide analysis of dual domestications.</title>
        <authorList>
            <person name="Schmutz J."/>
            <person name="McClean P.E."/>
            <person name="Mamidi S."/>
            <person name="Wu G.A."/>
            <person name="Cannon S.B."/>
            <person name="Grimwood J."/>
            <person name="Jenkins J."/>
            <person name="Shu S."/>
            <person name="Song Q."/>
            <person name="Chavarro C."/>
            <person name="Torres-Torres M."/>
            <person name="Geffroy V."/>
            <person name="Moghaddam S.M."/>
            <person name="Gao D."/>
            <person name="Abernathy B."/>
            <person name="Barry K."/>
            <person name="Blair M."/>
            <person name="Brick M.A."/>
            <person name="Chovatia M."/>
            <person name="Gepts P."/>
            <person name="Goodstein D.M."/>
            <person name="Gonzales M."/>
            <person name="Hellsten U."/>
            <person name="Hyten D.L."/>
            <person name="Jia G."/>
            <person name="Kelly J.D."/>
            <person name="Kudrna D."/>
            <person name="Lee R."/>
            <person name="Richard M.M."/>
            <person name="Miklas P.N."/>
            <person name="Osorno J.M."/>
            <person name="Rodrigues J."/>
            <person name="Thareau V."/>
            <person name="Urrea C.A."/>
            <person name="Wang M."/>
            <person name="Yu Y."/>
            <person name="Zhang M."/>
            <person name="Wing R.A."/>
            <person name="Cregan P.B."/>
            <person name="Rokhsar D.S."/>
            <person name="Jackson S.A."/>
        </authorList>
    </citation>
    <scope>NUCLEOTIDE SEQUENCE [LARGE SCALE GENOMIC DNA]</scope>
    <source>
        <strain evidence="4">cv. G19833</strain>
    </source>
</reference>
<gene>
    <name evidence="3" type="ORF">PHAVU_002G195600g</name>
</gene>
<keyword evidence="2" id="KW-0812">Transmembrane</keyword>
<feature type="region of interest" description="Disordered" evidence="1">
    <location>
        <begin position="257"/>
        <end position="278"/>
    </location>
</feature>
<evidence type="ECO:0000256" key="1">
    <source>
        <dbReference type="SAM" id="MobiDB-lite"/>
    </source>
</evidence>
<dbReference type="Proteomes" id="UP000000226">
    <property type="component" value="Chromosome 2"/>
</dbReference>
<keyword evidence="4" id="KW-1185">Reference proteome</keyword>
<feature type="region of interest" description="Disordered" evidence="1">
    <location>
        <begin position="103"/>
        <end position="168"/>
    </location>
</feature>
<dbReference type="Gramene" id="ESW30946">
    <property type="protein sequence ID" value="ESW30946"/>
    <property type="gene ID" value="PHAVU_002G195600g"/>
</dbReference>
<feature type="transmembrane region" description="Helical" evidence="2">
    <location>
        <begin position="70"/>
        <end position="97"/>
    </location>
</feature>
<dbReference type="OrthoDB" id="1417708at2759"/>
<name>V7CPS8_PHAVU</name>
<dbReference type="OMA" id="ERESHVN"/>
<feature type="compositionally biased region" description="Polar residues" evidence="1">
    <location>
        <begin position="7"/>
        <end position="26"/>
    </location>
</feature>
<keyword evidence="2" id="KW-1133">Transmembrane helix</keyword>
<dbReference type="EMBL" id="CM002289">
    <property type="protein sequence ID" value="ESW30946.1"/>
    <property type="molecule type" value="Genomic_DNA"/>
</dbReference>
<dbReference type="AlphaFoldDB" id="V7CPS8"/>
<feature type="compositionally biased region" description="Basic and acidic residues" evidence="1">
    <location>
        <begin position="155"/>
        <end position="164"/>
    </location>
</feature>
<sequence>MAEENMKQNSSVKAPNSELEASTTRPKNMSMEYAEVSLKEPTREALPSVNSPEFVFSFVSTALSAVIYELIYVLFLLLVFAVRLLTFSLTATSNWLLKTMEKLNGKGKGKGKGRESDVDRGETNNFLETSLSGKDEETTQSNSVINETNNPNQRENNKEDHRSETTNSVDCGEILESFNNTRGGKQDCSNLKVKSTTSKYSCNNRGLGSQVLKQAKISASEIVGSLNNESSNLQTLDSANIGNTYNGSVPIIGSFNNGENGTQNFDGFEYTTNTKSPD</sequence>
<feature type="compositionally biased region" description="Basic and acidic residues" evidence="1">
    <location>
        <begin position="112"/>
        <end position="122"/>
    </location>
</feature>
<organism evidence="3 4">
    <name type="scientific">Phaseolus vulgaris</name>
    <name type="common">Kidney bean</name>
    <name type="synonym">French bean</name>
    <dbReference type="NCBI Taxonomy" id="3885"/>
    <lineage>
        <taxon>Eukaryota</taxon>
        <taxon>Viridiplantae</taxon>
        <taxon>Streptophyta</taxon>
        <taxon>Embryophyta</taxon>
        <taxon>Tracheophyta</taxon>
        <taxon>Spermatophyta</taxon>
        <taxon>Magnoliopsida</taxon>
        <taxon>eudicotyledons</taxon>
        <taxon>Gunneridae</taxon>
        <taxon>Pentapetalae</taxon>
        <taxon>rosids</taxon>
        <taxon>fabids</taxon>
        <taxon>Fabales</taxon>
        <taxon>Fabaceae</taxon>
        <taxon>Papilionoideae</taxon>
        <taxon>50 kb inversion clade</taxon>
        <taxon>NPAAA clade</taxon>
        <taxon>indigoferoid/millettioid clade</taxon>
        <taxon>Phaseoleae</taxon>
        <taxon>Phaseolus</taxon>
    </lineage>
</organism>
<proteinExistence type="predicted"/>
<feature type="compositionally biased region" description="Polar residues" evidence="1">
    <location>
        <begin position="123"/>
        <end position="132"/>
    </location>
</feature>
<accession>V7CPS8</accession>